<dbReference type="Proteomes" id="UP001412067">
    <property type="component" value="Unassembled WGS sequence"/>
</dbReference>
<protein>
    <submittedName>
        <fullName evidence="1">Uncharacterized protein</fullName>
    </submittedName>
</protein>
<gene>
    <name evidence="1" type="ORF">KSP40_PGU017245</name>
</gene>
<accession>A0ABR2MCA2</accession>
<organism evidence="1 2">
    <name type="scientific">Platanthera guangdongensis</name>
    <dbReference type="NCBI Taxonomy" id="2320717"/>
    <lineage>
        <taxon>Eukaryota</taxon>
        <taxon>Viridiplantae</taxon>
        <taxon>Streptophyta</taxon>
        <taxon>Embryophyta</taxon>
        <taxon>Tracheophyta</taxon>
        <taxon>Spermatophyta</taxon>
        <taxon>Magnoliopsida</taxon>
        <taxon>Liliopsida</taxon>
        <taxon>Asparagales</taxon>
        <taxon>Orchidaceae</taxon>
        <taxon>Orchidoideae</taxon>
        <taxon>Orchideae</taxon>
        <taxon>Orchidinae</taxon>
        <taxon>Platanthera</taxon>
    </lineage>
</organism>
<proteinExistence type="predicted"/>
<dbReference type="Pfam" id="PF15490">
    <property type="entry name" value="Ten1_2"/>
    <property type="match status" value="1"/>
</dbReference>
<reference evidence="1 2" key="1">
    <citation type="journal article" date="2022" name="Nat. Plants">
        <title>Genomes of leafy and leafless Platanthera orchids illuminate the evolution of mycoheterotrophy.</title>
        <authorList>
            <person name="Li M.H."/>
            <person name="Liu K.W."/>
            <person name="Li Z."/>
            <person name="Lu H.C."/>
            <person name="Ye Q.L."/>
            <person name="Zhang D."/>
            <person name="Wang J.Y."/>
            <person name="Li Y.F."/>
            <person name="Zhong Z.M."/>
            <person name="Liu X."/>
            <person name="Yu X."/>
            <person name="Liu D.K."/>
            <person name="Tu X.D."/>
            <person name="Liu B."/>
            <person name="Hao Y."/>
            <person name="Liao X.Y."/>
            <person name="Jiang Y.T."/>
            <person name="Sun W.H."/>
            <person name="Chen J."/>
            <person name="Chen Y.Q."/>
            <person name="Ai Y."/>
            <person name="Zhai J.W."/>
            <person name="Wu S.S."/>
            <person name="Zhou Z."/>
            <person name="Hsiao Y.Y."/>
            <person name="Wu W.L."/>
            <person name="Chen Y.Y."/>
            <person name="Lin Y.F."/>
            <person name="Hsu J.L."/>
            <person name="Li C.Y."/>
            <person name="Wang Z.W."/>
            <person name="Zhao X."/>
            <person name="Zhong W.Y."/>
            <person name="Ma X.K."/>
            <person name="Ma L."/>
            <person name="Huang J."/>
            <person name="Chen G.Z."/>
            <person name="Huang M.Z."/>
            <person name="Huang L."/>
            <person name="Peng D.H."/>
            <person name="Luo Y.B."/>
            <person name="Zou S.Q."/>
            <person name="Chen S.P."/>
            <person name="Lan S."/>
            <person name="Tsai W.C."/>
            <person name="Van de Peer Y."/>
            <person name="Liu Z.J."/>
        </authorList>
    </citation>
    <scope>NUCLEOTIDE SEQUENCE [LARGE SCALE GENOMIC DNA]</scope>
    <source>
        <strain evidence="1">Lor288</strain>
    </source>
</reference>
<dbReference type="PANTHER" id="PTHR33905:SF1">
    <property type="entry name" value="CST COMPLEX SUBUNIT TEN1"/>
    <property type="match status" value="1"/>
</dbReference>
<dbReference type="Gene3D" id="2.40.50.140">
    <property type="entry name" value="Nucleic acid-binding proteins"/>
    <property type="match status" value="1"/>
</dbReference>
<sequence>MGSHRMHLVELAARRGPHTCTRAGRLDRIADRTPRLRPGRIVEFGEVTTPTPPNFPQSVSNNITSYLWSYCVESGMAVIIDGGATLLIDTQHLRDISFRPGSIYQFIGELHISQDSQAVLEARVGRNVDGIDLNLYHQTIQLRRKFEADLAKTKAA</sequence>
<comment type="caution">
    <text evidence="1">The sequence shown here is derived from an EMBL/GenBank/DDBJ whole genome shotgun (WGS) entry which is preliminary data.</text>
</comment>
<evidence type="ECO:0000313" key="2">
    <source>
        <dbReference type="Proteomes" id="UP001412067"/>
    </source>
</evidence>
<name>A0ABR2MCA2_9ASPA</name>
<dbReference type="PANTHER" id="PTHR33905">
    <property type="entry name" value="CST COMPLEX SUBUNIT TEN1"/>
    <property type="match status" value="1"/>
</dbReference>
<dbReference type="InterPro" id="IPR029146">
    <property type="entry name" value="Ten1_animal_plant"/>
</dbReference>
<keyword evidence="2" id="KW-1185">Reference proteome</keyword>
<dbReference type="InterPro" id="IPR012340">
    <property type="entry name" value="NA-bd_OB-fold"/>
</dbReference>
<evidence type="ECO:0000313" key="1">
    <source>
        <dbReference type="EMBL" id="KAK8961234.1"/>
    </source>
</evidence>
<dbReference type="EMBL" id="JBBWWR010000010">
    <property type="protein sequence ID" value="KAK8961234.1"/>
    <property type="molecule type" value="Genomic_DNA"/>
</dbReference>